<reference evidence="2 4" key="2">
    <citation type="submission" date="2019-06" db="EMBL/GenBank/DDBJ databases">
        <title>Draft genome sequences of 15 bacterial species constituting the stable defined intestinal microbiota of the GM15 gnotobiotic mouse model.</title>
        <authorList>
            <person name="Elie C."/>
            <person name="Mathieu A."/>
            <person name="Saliou A."/>
            <person name="Darnaud M."/>
            <person name="Leulier F."/>
            <person name="Tamellini A."/>
        </authorList>
    </citation>
    <scope>NUCLEOTIDE SEQUENCE [LARGE SCALE GENOMIC DNA]</scope>
    <source>
        <strain evidence="2 4">JM4-15</strain>
    </source>
</reference>
<reference evidence="1 3" key="1">
    <citation type="submission" date="2018-08" db="EMBL/GenBank/DDBJ databases">
        <title>Murine metabolic-syndrome-specific gut microbial biobank.</title>
        <authorList>
            <person name="Liu C."/>
        </authorList>
    </citation>
    <scope>NUCLEOTIDE SEQUENCE [LARGE SCALE GENOMIC DNA]</scope>
    <source>
        <strain evidence="1 3">X69</strain>
    </source>
</reference>
<evidence type="ECO:0000313" key="3">
    <source>
        <dbReference type="Proteomes" id="UP000446348"/>
    </source>
</evidence>
<dbReference type="EMBL" id="QXWZ01000034">
    <property type="protein sequence ID" value="NBI80144.1"/>
    <property type="molecule type" value="Genomic_DNA"/>
</dbReference>
<proteinExistence type="predicted"/>
<dbReference type="Proteomes" id="UP000462501">
    <property type="component" value="Unassembled WGS sequence"/>
</dbReference>
<protein>
    <submittedName>
        <fullName evidence="2">Uncharacterized protein</fullName>
    </submittedName>
</protein>
<name>A0A845SX32_9FIRM</name>
<dbReference type="AlphaFoldDB" id="A0A845SX32"/>
<accession>A0A845SX32</accession>
<dbReference type="Proteomes" id="UP000446348">
    <property type="component" value="Unassembled WGS sequence"/>
</dbReference>
<evidence type="ECO:0000313" key="1">
    <source>
        <dbReference type="EMBL" id="NBI80144.1"/>
    </source>
</evidence>
<gene>
    <name evidence="1" type="ORF">D3Z39_14990</name>
    <name evidence="2" type="ORF">FMM72_14710</name>
</gene>
<dbReference type="OrthoDB" id="2940820at2"/>
<organism evidence="2 4">
    <name type="scientific">Anaerotruncus colihominis</name>
    <dbReference type="NCBI Taxonomy" id="169435"/>
    <lineage>
        <taxon>Bacteria</taxon>
        <taxon>Bacillati</taxon>
        <taxon>Bacillota</taxon>
        <taxon>Clostridia</taxon>
        <taxon>Eubacteriales</taxon>
        <taxon>Oscillospiraceae</taxon>
        <taxon>Anaerotruncus</taxon>
    </lineage>
</organism>
<evidence type="ECO:0000313" key="2">
    <source>
        <dbReference type="EMBL" id="NDO40455.1"/>
    </source>
</evidence>
<dbReference type="EMBL" id="VIQT01000021">
    <property type="protein sequence ID" value="NDO40455.1"/>
    <property type="molecule type" value="Genomic_DNA"/>
</dbReference>
<sequence>MEEGDGEANVAYYCLHKFHWPPSRFLDMTAREKAFVIAAIRKKAAADKKEAERLRSKKR</sequence>
<evidence type="ECO:0000313" key="4">
    <source>
        <dbReference type="Proteomes" id="UP000462501"/>
    </source>
</evidence>
<comment type="caution">
    <text evidence="2">The sequence shown here is derived from an EMBL/GenBank/DDBJ whole genome shotgun (WGS) entry which is preliminary data.</text>
</comment>